<dbReference type="RefSeq" id="WP_086815526.1">
    <property type="nucleotide sequence ID" value="NZ_BJMM01000041.1"/>
</dbReference>
<dbReference type="InterPro" id="IPR036634">
    <property type="entry name" value="PRD_sf"/>
</dbReference>
<protein>
    <recommendedName>
        <fullName evidence="4">PRD domain-containing protein</fullName>
    </recommendedName>
</protein>
<keyword evidence="3" id="KW-1185">Reference proteome</keyword>
<gene>
    <name evidence="2" type="ORF">SCA03_55770</name>
</gene>
<organism evidence="2 3">
    <name type="scientific">Streptomyces cacaoi</name>
    <dbReference type="NCBI Taxonomy" id="1898"/>
    <lineage>
        <taxon>Bacteria</taxon>
        <taxon>Bacillati</taxon>
        <taxon>Actinomycetota</taxon>
        <taxon>Actinomycetes</taxon>
        <taxon>Kitasatosporales</taxon>
        <taxon>Streptomycetaceae</taxon>
        <taxon>Streptomyces</taxon>
    </lineage>
</organism>
<accession>A0A4Y3R5Q1</accession>
<evidence type="ECO:0000313" key="2">
    <source>
        <dbReference type="EMBL" id="GEB53026.1"/>
    </source>
</evidence>
<dbReference type="AlphaFoldDB" id="A0A4Y3R5Q1"/>
<reference evidence="2 3" key="1">
    <citation type="submission" date="2019-06" db="EMBL/GenBank/DDBJ databases">
        <title>Whole genome shotgun sequence of Streptomyces cacaoi subsp. cacaoi NBRC 12748.</title>
        <authorList>
            <person name="Hosoyama A."/>
            <person name="Uohara A."/>
            <person name="Ohji S."/>
            <person name="Ichikawa N."/>
        </authorList>
    </citation>
    <scope>NUCLEOTIDE SEQUENCE [LARGE SCALE GENOMIC DNA]</scope>
    <source>
        <strain evidence="2 3">NBRC 12748</strain>
    </source>
</reference>
<feature type="region of interest" description="Disordered" evidence="1">
    <location>
        <begin position="1"/>
        <end position="27"/>
    </location>
</feature>
<dbReference type="GO" id="GO:0006355">
    <property type="term" value="P:regulation of DNA-templated transcription"/>
    <property type="evidence" value="ECO:0007669"/>
    <property type="project" value="InterPro"/>
</dbReference>
<dbReference type="OrthoDB" id="4239925at2"/>
<dbReference type="SUPFAM" id="SSF63520">
    <property type="entry name" value="PTS-regulatory domain, PRD"/>
    <property type="match status" value="1"/>
</dbReference>
<comment type="caution">
    <text evidence="2">The sequence shown here is derived from an EMBL/GenBank/DDBJ whole genome shotgun (WGS) entry which is preliminary data.</text>
</comment>
<sequence length="160" mass="16831">MTRRTARTTAGDGTGGPAGGGEGPLTERVAEAVADSSEPVTDTDRADLAELLPLIRRHAAQQGLVLDEERQLAVAVHALAFVRRVRHGERLDPLADELYAEVPGALLTAARQLVDAYCTPRGHTAPDSEVLLLALHFAVARHTGSGARPGDTETTRGAQA</sequence>
<feature type="compositionally biased region" description="Gly residues" evidence="1">
    <location>
        <begin position="12"/>
        <end position="23"/>
    </location>
</feature>
<evidence type="ECO:0000313" key="3">
    <source>
        <dbReference type="Proteomes" id="UP000319210"/>
    </source>
</evidence>
<evidence type="ECO:0000256" key="1">
    <source>
        <dbReference type="SAM" id="MobiDB-lite"/>
    </source>
</evidence>
<name>A0A4Y3R5Q1_STRCI</name>
<dbReference type="Gene3D" id="1.10.1790.10">
    <property type="entry name" value="PRD domain"/>
    <property type="match status" value="1"/>
</dbReference>
<dbReference type="Proteomes" id="UP000319210">
    <property type="component" value="Unassembled WGS sequence"/>
</dbReference>
<evidence type="ECO:0008006" key="4">
    <source>
        <dbReference type="Google" id="ProtNLM"/>
    </source>
</evidence>
<dbReference type="EMBL" id="BJMM01000041">
    <property type="protein sequence ID" value="GEB53026.1"/>
    <property type="molecule type" value="Genomic_DNA"/>
</dbReference>
<proteinExistence type="predicted"/>